<accession>A0ABP7M167</accession>
<keyword evidence="2" id="KW-1185">Reference proteome</keyword>
<proteinExistence type="predicted"/>
<evidence type="ECO:0000313" key="2">
    <source>
        <dbReference type="Proteomes" id="UP001501727"/>
    </source>
</evidence>
<gene>
    <name evidence="1" type="ORF">GCM10022229_01440</name>
</gene>
<sequence length="465" mass="50982">MAVIEERQMKRWLLLIFLSCAGGAWAQLAPVGADPVVDEIRIRSTWGGLSPDSPLITELVVRRSDGGFTMTGTSSRAGKLTAMPPMRASTGDVAALVAAMEAPSRAKFDAGDLGRPDRDVQARIDGEMESESGEDFPIDPAIAGRMQAYRETLRHPGDLATALTAGFRSFHTDDYPGVWVEIALSDGSKIVASSRSQQYLMLPWNRDGQPPTYSPAISQALWRLLPKGATNRDRLHGPISDFELDELVTAGLFDVLNRFDAEVKAGDALRVLEASFVVEEARAQKRLSWMQLGPVLFASLRLPDGPKNLHMKVRLPLKGSALENSDADLARLQAALSLVQRTPALAARIRDQPGEDFRIYDGFGYAWLNERTAEQFIAQMRQLGRIEQLGDNPGLMRGAVMVEEGDAPAYWIALADGRAVLWKKFTNAAATPTTVRCSSIPMGDDIDELLESRKNHLCIGRIYPP</sequence>
<dbReference type="Proteomes" id="UP001501727">
    <property type="component" value="Unassembled WGS sequence"/>
</dbReference>
<protein>
    <submittedName>
        <fullName evidence="1">Uncharacterized protein</fullName>
    </submittedName>
</protein>
<dbReference type="EMBL" id="BAAAZU010000001">
    <property type="protein sequence ID" value="GAA3912514.1"/>
    <property type="molecule type" value="Genomic_DNA"/>
</dbReference>
<comment type="caution">
    <text evidence="1">The sequence shown here is derived from an EMBL/GenBank/DDBJ whole genome shotgun (WGS) entry which is preliminary data.</text>
</comment>
<organism evidence="1 2">
    <name type="scientific">Luteimonas lutimaris</name>
    <dbReference type="NCBI Taxonomy" id="698645"/>
    <lineage>
        <taxon>Bacteria</taxon>
        <taxon>Pseudomonadati</taxon>
        <taxon>Pseudomonadota</taxon>
        <taxon>Gammaproteobacteria</taxon>
        <taxon>Lysobacterales</taxon>
        <taxon>Lysobacteraceae</taxon>
        <taxon>Luteimonas</taxon>
    </lineage>
</organism>
<evidence type="ECO:0000313" key="1">
    <source>
        <dbReference type="EMBL" id="GAA3912514.1"/>
    </source>
</evidence>
<reference evidence="2" key="1">
    <citation type="journal article" date="2019" name="Int. J. Syst. Evol. Microbiol.">
        <title>The Global Catalogue of Microorganisms (GCM) 10K type strain sequencing project: providing services to taxonomists for standard genome sequencing and annotation.</title>
        <authorList>
            <consortium name="The Broad Institute Genomics Platform"/>
            <consortium name="The Broad Institute Genome Sequencing Center for Infectious Disease"/>
            <person name="Wu L."/>
            <person name="Ma J."/>
        </authorList>
    </citation>
    <scope>NUCLEOTIDE SEQUENCE [LARGE SCALE GENOMIC DNA]</scope>
    <source>
        <strain evidence="2">JCM 16916</strain>
    </source>
</reference>
<name>A0ABP7M167_9GAMM</name>